<protein>
    <submittedName>
        <fullName evidence="1">Uncharacterized protein</fullName>
    </submittedName>
</protein>
<organism evidence="1 2">
    <name type="scientific">Neoarthrinium moseri</name>
    <dbReference type="NCBI Taxonomy" id="1658444"/>
    <lineage>
        <taxon>Eukaryota</taxon>
        <taxon>Fungi</taxon>
        <taxon>Dikarya</taxon>
        <taxon>Ascomycota</taxon>
        <taxon>Pezizomycotina</taxon>
        <taxon>Sordariomycetes</taxon>
        <taxon>Xylariomycetidae</taxon>
        <taxon>Amphisphaeriales</taxon>
        <taxon>Apiosporaceae</taxon>
        <taxon>Neoarthrinium</taxon>
    </lineage>
</organism>
<comment type="caution">
    <text evidence="1">The sequence shown here is derived from an EMBL/GenBank/DDBJ whole genome shotgun (WGS) entry which is preliminary data.</text>
</comment>
<sequence length="257" mass="27745">MAACKDCEEPLLLEVEDDETGQTQSIPDDLELPCGCHYHWQCLLDQAAEVAMSLKCPACQSQIAANSAGPSVTNPFLHTTPSAKILTRYHNEGGLQESLDILPSITEEAYLAANPEARPARAYHVMCSEGDVGGIVELLRDVEQGDGDEPSMNPMQLLRYQDPLSGSKSGLHLAVEKAQEEVLWLLLWLASPLPTDVFPAAAVEAAQSMGLQRPSTGRADDIRLLQDDRGRTAESIATEMDGIWSMVVQAGALHPGV</sequence>
<gene>
    <name evidence="1" type="ORF">JX265_002783</name>
</gene>
<reference evidence="1" key="1">
    <citation type="submission" date="2021-03" db="EMBL/GenBank/DDBJ databases">
        <title>Revisited historic fungal species revealed as producer of novel bioactive compounds through whole genome sequencing and comparative genomics.</title>
        <authorList>
            <person name="Vignolle G.A."/>
            <person name="Hochenegger N."/>
            <person name="Mach R.L."/>
            <person name="Mach-Aigner A.R."/>
            <person name="Javad Rahimi M."/>
            <person name="Salim K.A."/>
            <person name="Chan C.M."/>
            <person name="Lim L.B.L."/>
            <person name="Cai F."/>
            <person name="Druzhinina I.S."/>
            <person name="U'Ren J.M."/>
            <person name="Derntl C."/>
        </authorList>
    </citation>
    <scope>NUCLEOTIDE SEQUENCE</scope>
    <source>
        <strain evidence="1">TUCIM 5799</strain>
    </source>
</reference>
<accession>A0A9Q0ASM7</accession>
<dbReference type="EMBL" id="JAFIMR010000005">
    <property type="protein sequence ID" value="KAI1878606.1"/>
    <property type="molecule type" value="Genomic_DNA"/>
</dbReference>
<keyword evidence="2" id="KW-1185">Reference proteome</keyword>
<evidence type="ECO:0000313" key="2">
    <source>
        <dbReference type="Proteomes" id="UP000829685"/>
    </source>
</evidence>
<dbReference type="Proteomes" id="UP000829685">
    <property type="component" value="Unassembled WGS sequence"/>
</dbReference>
<evidence type="ECO:0000313" key="1">
    <source>
        <dbReference type="EMBL" id="KAI1878606.1"/>
    </source>
</evidence>
<proteinExistence type="predicted"/>
<dbReference type="OrthoDB" id="46529at2759"/>
<dbReference type="AlphaFoldDB" id="A0A9Q0ASM7"/>
<name>A0A9Q0ASM7_9PEZI</name>